<dbReference type="AlphaFoldDB" id="A0A310STP8"/>
<keyword evidence="1" id="KW-0472">Membrane</keyword>
<keyword evidence="1" id="KW-0812">Transmembrane</keyword>
<protein>
    <submittedName>
        <fullName evidence="2">Uncharacterized protein</fullName>
    </submittedName>
</protein>
<gene>
    <name evidence="2" type="ORF">WN48_07675</name>
</gene>
<accession>A0A310STP8</accession>
<keyword evidence="3" id="KW-1185">Reference proteome</keyword>
<proteinExistence type="predicted"/>
<name>A0A310STP8_9HYME</name>
<evidence type="ECO:0000313" key="2">
    <source>
        <dbReference type="EMBL" id="OAD61998.1"/>
    </source>
</evidence>
<evidence type="ECO:0000256" key="1">
    <source>
        <dbReference type="SAM" id="Phobius"/>
    </source>
</evidence>
<keyword evidence="1" id="KW-1133">Transmembrane helix</keyword>
<evidence type="ECO:0000313" key="3">
    <source>
        <dbReference type="Proteomes" id="UP000250275"/>
    </source>
</evidence>
<sequence length="112" mass="12457">MAPINTISQSVKYGLHYAASWPDASFLILRKFLWMILFSVLHWHQYSYVIAHFRSDTLMEIIDNLGTCLAFTLMGVKLVIAWAHHSCTLYTVFSITSDGNSVTVATSVGAAA</sequence>
<dbReference type="OrthoDB" id="6765072at2759"/>
<feature type="transmembrane region" description="Helical" evidence="1">
    <location>
        <begin position="65"/>
        <end position="84"/>
    </location>
</feature>
<dbReference type="Proteomes" id="UP000250275">
    <property type="component" value="Unassembled WGS sequence"/>
</dbReference>
<reference evidence="2 3" key="1">
    <citation type="submission" date="2015-07" db="EMBL/GenBank/DDBJ databases">
        <title>The genome of Eufriesea mexicana.</title>
        <authorList>
            <person name="Pan H."/>
            <person name="Kapheim K."/>
        </authorList>
    </citation>
    <scope>NUCLEOTIDE SEQUENCE [LARGE SCALE GENOMIC DNA]</scope>
    <source>
        <strain evidence="2">0111107269</strain>
        <tissue evidence="2">Whole body</tissue>
    </source>
</reference>
<feature type="transmembrane region" description="Helical" evidence="1">
    <location>
        <begin position="32"/>
        <end position="53"/>
    </location>
</feature>
<dbReference type="EMBL" id="KQ759905">
    <property type="protein sequence ID" value="OAD61998.1"/>
    <property type="molecule type" value="Genomic_DNA"/>
</dbReference>
<organism evidence="2 3">
    <name type="scientific">Eufriesea mexicana</name>
    <dbReference type="NCBI Taxonomy" id="516756"/>
    <lineage>
        <taxon>Eukaryota</taxon>
        <taxon>Metazoa</taxon>
        <taxon>Ecdysozoa</taxon>
        <taxon>Arthropoda</taxon>
        <taxon>Hexapoda</taxon>
        <taxon>Insecta</taxon>
        <taxon>Pterygota</taxon>
        <taxon>Neoptera</taxon>
        <taxon>Endopterygota</taxon>
        <taxon>Hymenoptera</taxon>
        <taxon>Apocrita</taxon>
        <taxon>Aculeata</taxon>
        <taxon>Apoidea</taxon>
        <taxon>Anthophila</taxon>
        <taxon>Apidae</taxon>
        <taxon>Eufriesea</taxon>
    </lineage>
</organism>